<dbReference type="EMBL" id="BLPG01000001">
    <property type="protein sequence ID" value="GFJ87827.1"/>
    <property type="molecule type" value="Genomic_DNA"/>
</dbReference>
<dbReference type="RefSeq" id="WP_345540156.1">
    <property type="nucleotide sequence ID" value="NZ_BAABJB010000029.1"/>
</dbReference>
<dbReference type="Proteomes" id="UP000482960">
    <property type="component" value="Unassembled WGS sequence"/>
</dbReference>
<keyword evidence="7" id="KW-1185">Reference proteome</keyword>
<sequence>MFPERLLEAESLRPVPGGFTAALRLTWYRALPLSCIERITVTIDGQQVEQDAVRFSLGPVGPLPVAALAPLTDTWWYVLDSALLSVESAAAGEPGVHEISVVMGLHIPYLPVGGKPLVNLDTCAKQLEVAA</sequence>
<evidence type="ECO:0000256" key="4">
    <source>
        <dbReference type="ARBA" id="ARBA00047208"/>
    </source>
</evidence>
<dbReference type="GO" id="GO:0016829">
    <property type="term" value="F:lyase activity"/>
    <property type="evidence" value="ECO:0007669"/>
    <property type="project" value="UniProtKB-KW"/>
</dbReference>
<evidence type="ECO:0000313" key="7">
    <source>
        <dbReference type="Proteomes" id="UP000482960"/>
    </source>
</evidence>
<reference evidence="6 7" key="2">
    <citation type="submission" date="2020-03" db="EMBL/GenBank/DDBJ databases">
        <authorList>
            <person name="Ichikawa N."/>
            <person name="Kimura A."/>
            <person name="Kitahashi Y."/>
            <person name="Uohara A."/>
        </authorList>
    </citation>
    <scope>NUCLEOTIDE SEQUENCE [LARGE SCALE GENOMIC DNA]</scope>
    <source>
        <strain evidence="6 7">NBRC 108638</strain>
    </source>
</reference>
<reference evidence="6 7" key="1">
    <citation type="submission" date="2020-03" db="EMBL/GenBank/DDBJ databases">
        <title>Whole genome shotgun sequence of Phytohabitans rumicis NBRC 108638.</title>
        <authorList>
            <person name="Komaki H."/>
            <person name="Tamura T."/>
        </authorList>
    </citation>
    <scope>NUCLEOTIDE SEQUENCE [LARGE SCALE GENOMIC DNA]</scope>
    <source>
        <strain evidence="6 7">NBRC 108638</strain>
    </source>
</reference>
<dbReference type="AlphaFoldDB" id="A0A6V8L154"/>
<organism evidence="6 7">
    <name type="scientific">Phytohabitans rumicis</name>
    <dbReference type="NCBI Taxonomy" id="1076125"/>
    <lineage>
        <taxon>Bacteria</taxon>
        <taxon>Bacillati</taxon>
        <taxon>Actinomycetota</taxon>
        <taxon>Actinomycetes</taxon>
        <taxon>Micromonosporales</taxon>
        <taxon>Micromonosporaceae</taxon>
    </lineage>
</organism>
<dbReference type="Pfam" id="PF19906">
    <property type="entry name" value="CGDB"/>
    <property type="match status" value="1"/>
</dbReference>
<evidence type="ECO:0000256" key="1">
    <source>
        <dbReference type="ARBA" id="ARBA00023239"/>
    </source>
</evidence>
<evidence type="ECO:0000313" key="6">
    <source>
        <dbReference type="EMBL" id="GFJ87827.1"/>
    </source>
</evidence>
<comment type="caution">
    <text evidence="6">The sequence shown here is derived from an EMBL/GenBank/DDBJ whole genome shotgun (WGS) entry which is preliminary data.</text>
</comment>
<gene>
    <name evidence="6" type="ORF">Prum_014690</name>
</gene>
<keyword evidence="1" id="KW-0456">Lyase</keyword>
<protein>
    <recommendedName>
        <fullName evidence="4">C-deglycosylation enzyme beta subunit</fullName>
    </recommendedName>
</protein>
<proteinExistence type="inferred from homology"/>
<comment type="similarity">
    <text evidence="3">Belongs to the C-glycoside deglycosidase beta subunit family.</text>
</comment>
<accession>A0A6V8L154</accession>
<keyword evidence="2" id="KW-0119">Carbohydrate metabolism</keyword>
<evidence type="ECO:0000256" key="3">
    <source>
        <dbReference type="ARBA" id="ARBA00046336"/>
    </source>
</evidence>
<dbReference type="InterPro" id="IPR045959">
    <property type="entry name" value="CGDB"/>
</dbReference>
<name>A0A6V8L154_9ACTN</name>
<evidence type="ECO:0000259" key="5">
    <source>
        <dbReference type="Pfam" id="PF19906"/>
    </source>
</evidence>
<evidence type="ECO:0000256" key="2">
    <source>
        <dbReference type="ARBA" id="ARBA00023277"/>
    </source>
</evidence>
<feature type="domain" description="C-glycoside deglycosidase beta subunit" evidence="5">
    <location>
        <begin position="17"/>
        <end position="109"/>
    </location>
</feature>